<accession>A0A5E8BQU2</accession>
<dbReference type="RefSeq" id="XP_031854158.1">
    <property type="nucleotide sequence ID" value="XM_031998267.1"/>
</dbReference>
<evidence type="ECO:0000256" key="3">
    <source>
        <dbReference type="ARBA" id="ARBA00023274"/>
    </source>
</evidence>
<dbReference type="InterPro" id="IPR002675">
    <property type="entry name" value="Ribosomal_eL38"/>
</dbReference>
<dbReference type="PANTHER" id="PTHR10965:SF0">
    <property type="entry name" value="LARGE RIBOSOMAL SUBUNIT PROTEIN EL38"/>
    <property type="match status" value="1"/>
</dbReference>
<evidence type="ECO:0000256" key="1">
    <source>
        <dbReference type="ARBA" id="ARBA00007803"/>
    </source>
</evidence>
<gene>
    <name evidence="7" type="ORF">SAPINGB_P003550</name>
</gene>
<dbReference type="Pfam" id="PF01781">
    <property type="entry name" value="Ribosomal_L38e"/>
    <property type="match status" value="1"/>
</dbReference>
<keyword evidence="2 6" id="KW-0689">Ribosomal protein</keyword>
<dbReference type="InterPro" id="IPR038464">
    <property type="entry name" value="Ribosomal_eL38_sf"/>
</dbReference>
<dbReference type="GO" id="GO:0003735">
    <property type="term" value="F:structural constituent of ribosome"/>
    <property type="evidence" value="ECO:0007669"/>
    <property type="project" value="InterPro"/>
</dbReference>
<name>A0A5E8BQU2_9ASCO</name>
<sequence>MAKQITDIKGFLELARENGTKSVTIKRNPDNTKFKIRSSSYLYTLTVADKEKAEKLIHTLPPNLEQKEIA</sequence>
<dbReference type="GO" id="GO:0006412">
    <property type="term" value="P:translation"/>
    <property type="evidence" value="ECO:0007669"/>
    <property type="project" value="InterPro"/>
</dbReference>
<proteinExistence type="inferred from homology"/>
<keyword evidence="3 6" id="KW-0687">Ribonucleoprotein</keyword>
<comment type="similarity">
    <text evidence="1 6">Belongs to the eukaryotic ribosomal protein eL38 family.</text>
</comment>
<evidence type="ECO:0000313" key="7">
    <source>
        <dbReference type="EMBL" id="VVT53391.1"/>
    </source>
</evidence>
<dbReference type="Proteomes" id="UP000398389">
    <property type="component" value="Unassembled WGS sequence"/>
</dbReference>
<dbReference type="PANTHER" id="PTHR10965">
    <property type="entry name" value="60S RIBOSOMAL PROTEIN L38"/>
    <property type="match status" value="1"/>
</dbReference>
<dbReference type="GO" id="GO:0022625">
    <property type="term" value="C:cytosolic large ribosomal subunit"/>
    <property type="evidence" value="ECO:0007669"/>
    <property type="project" value="TreeGrafter"/>
</dbReference>
<evidence type="ECO:0000256" key="6">
    <source>
        <dbReference type="RuleBase" id="RU003445"/>
    </source>
</evidence>
<organism evidence="7 8">
    <name type="scientific">Magnusiomyces paraingens</name>
    <dbReference type="NCBI Taxonomy" id="2606893"/>
    <lineage>
        <taxon>Eukaryota</taxon>
        <taxon>Fungi</taxon>
        <taxon>Dikarya</taxon>
        <taxon>Ascomycota</taxon>
        <taxon>Saccharomycotina</taxon>
        <taxon>Dipodascomycetes</taxon>
        <taxon>Dipodascales</taxon>
        <taxon>Dipodascaceae</taxon>
        <taxon>Magnusiomyces</taxon>
    </lineage>
</organism>
<dbReference type="AlphaFoldDB" id="A0A5E8BQU2"/>
<dbReference type="FunFam" id="3.30.720.90:FF:000002">
    <property type="entry name" value="60S ribosomal proteins L38"/>
    <property type="match status" value="1"/>
</dbReference>
<dbReference type="OrthoDB" id="10250488at2759"/>
<dbReference type="Gene3D" id="3.30.720.90">
    <property type="match status" value="1"/>
</dbReference>
<dbReference type="GeneID" id="43582367"/>
<reference evidence="7 8" key="1">
    <citation type="submission" date="2019-09" db="EMBL/GenBank/DDBJ databases">
        <authorList>
            <person name="Brejova B."/>
        </authorList>
    </citation>
    <scope>NUCLEOTIDE SEQUENCE [LARGE SCALE GENOMIC DNA]</scope>
</reference>
<keyword evidence="8" id="KW-1185">Reference proteome</keyword>
<dbReference type="EMBL" id="CABVLU010000003">
    <property type="protein sequence ID" value="VVT53391.1"/>
    <property type="molecule type" value="Genomic_DNA"/>
</dbReference>
<protein>
    <recommendedName>
        <fullName evidence="4">Large ribosomal subunit protein eL38</fullName>
    </recommendedName>
    <alternativeName>
        <fullName evidence="5">60S ribosomal protein L38</fullName>
    </alternativeName>
</protein>
<evidence type="ECO:0000256" key="5">
    <source>
        <dbReference type="ARBA" id="ARBA00035338"/>
    </source>
</evidence>
<evidence type="ECO:0000256" key="2">
    <source>
        <dbReference type="ARBA" id="ARBA00022980"/>
    </source>
</evidence>
<evidence type="ECO:0000256" key="4">
    <source>
        <dbReference type="ARBA" id="ARBA00035235"/>
    </source>
</evidence>
<evidence type="ECO:0000313" key="8">
    <source>
        <dbReference type="Proteomes" id="UP000398389"/>
    </source>
</evidence>
<dbReference type="GO" id="GO:0022618">
    <property type="term" value="P:protein-RNA complex assembly"/>
    <property type="evidence" value="ECO:0007669"/>
    <property type="project" value="TreeGrafter"/>
</dbReference>